<dbReference type="EMBL" id="JBHSWB010000002">
    <property type="protein sequence ID" value="MFC6663136.1"/>
    <property type="molecule type" value="Genomic_DNA"/>
</dbReference>
<evidence type="ECO:0008006" key="3">
    <source>
        <dbReference type="Google" id="ProtNLM"/>
    </source>
</evidence>
<gene>
    <name evidence="1" type="ORF">ACFP90_24125</name>
</gene>
<dbReference type="RefSeq" id="WP_224611948.1">
    <property type="nucleotide sequence ID" value="NZ_JAIQXV010000022.1"/>
</dbReference>
<reference evidence="2" key="1">
    <citation type="journal article" date="2019" name="Int. J. Syst. Evol. Microbiol.">
        <title>The Global Catalogue of Microorganisms (GCM) 10K type strain sequencing project: providing services to taxonomists for standard genome sequencing and annotation.</title>
        <authorList>
            <consortium name="The Broad Institute Genomics Platform"/>
            <consortium name="The Broad Institute Genome Sequencing Center for Infectious Disease"/>
            <person name="Wu L."/>
            <person name="Ma J."/>
        </authorList>
    </citation>
    <scope>NUCLEOTIDE SEQUENCE [LARGE SCALE GENOMIC DNA]</scope>
    <source>
        <strain evidence="2">CCUG 63830</strain>
    </source>
</reference>
<keyword evidence="2" id="KW-1185">Reference proteome</keyword>
<evidence type="ECO:0000313" key="2">
    <source>
        <dbReference type="Proteomes" id="UP001596317"/>
    </source>
</evidence>
<sequence>MKARTKRGSASVFRKRAQALQRNLGAIAQQGARTAELHARRGALLNVYQTAPGEYRRSRALLRHIYASGHASGSVIGIQVGDRANYASFVEYGTVPHALTPAQLASYLEALPPGGLLRFGRSGRAYLLPGPFIGPALFAARHRTHARIRQLLQELWKY</sequence>
<organism evidence="1 2">
    <name type="scientific">Deinococcus multiflagellatus</name>
    <dbReference type="NCBI Taxonomy" id="1656887"/>
    <lineage>
        <taxon>Bacteria</taxon>
        <taxon>Thermotogati</taxon>
        <taxon>Deinococcota</taxon>
        <taxon>Deinococci</taxon>
        <taxon>Deinococcales</taxon>
        <taxon>Deinococcaceae</taxon>
        <taxon>Deinococcus</taxon>
    </lineage>
</organism>
<dbReference type="Proteomes" id="UP001596317">
    <property type="component" value="Unassembled WGS sequence"/>
</dbReference>
<accession>A0ABW1ZQC6</accession>
<name>A0ABW1ZQC6_9DEIO</name>
<proteinExistence type="predicted"/>
<protein>
    <recommendedName>
        <fullName evidence="3">HK97 gp10 family phage protein</fullName>
    </recommendedName>
</protein>
<evidence type="ECO:0000313" key="1">
    <source>
        <dbReference type="EMBL" id="MFC6663136.1"/>
    </source>
</evidence>
<comment type="caution">
    <text evidence="1">The sequence shown here is derived from an EMBL/GenBank/DDBJ whole genome shotgun (WGS) entry which is preliminary data.</text>
</comment>